<evidence type="ECO:0000256" key="6">
    <source>
        <dbReference type="ARBA" id="ARBA00022769"/>
    </source>
</evidence>
<evidence type="ECO:0000256" key="5">
    <source>
        <dbReference type="ARBA" id="ARBA00022763"/>
    </source>
</evidence>
<evidence type="ECO:0000256" key="11">
    <source>
        <dbReference type="ARBA" id="ARBA00038000"/>
    </source>
</evidence>
<dbReference type="EMBL" id="SJPG01000001">
    <property type="protein sequence ID" value="TWT61172.1"/>
    <property type="molecule type" value="Genomic_DNA"/>
</dbReference>
<evidence type="ECO:0000256" key="1">
    <source>
        <dbReference type="ARBA" id="ARBA00004496"/>
    </source>
</evidence>
<dbReference type="InterPro" id="IPR003439">
    <property type="entry name" value="ABC_transporter-like_ATP-bd"/>
</dbReference>
<dbReference type="Gene3D" id="3.30.190.20">
    <property type="match status" value="1"/>
</dbReference>
<evidence type="ECO:0000259" key="14">
    <source>
        <dbReference type="PROSITE" id="PS50893"/>
    </source>
</evidence>
<evidence type="ECO:0000313" key="16">
    <source>
        <dbReference type="Proteomes" id="UP000316095"/>
    </source>
</evidence>
<evidence type="ECO:0000256" key="13">
    <source>
        <dbReference type="ARBA" id="ARBA00042156"/>
    </source>
</evidence>
<dbReference type="InterPro" id="IPR036410">
    <property type="entry name" value="HSP_DnaJ_Cys-rich_dom_sf"/>
</dbReference>
<keyword evidence="10" id="KW-0234">DNA repair</keyword>
<keyword evidence="3" id="KW-0677">Repeat</keyword>
<dbReference type="Pfam" id="PF17760">
    <property type="entry name" value="UvrA_inter"/>
    <property type="match status" value="1"/>
</dbReference>
<dbReference type="InterPro" id="IPR003593">
    <property type="entry name" value="AAA+_ATPase"/>
</dbReference>
<dbReference type="PANTHER" id="PTHR43152">
    <property type="entry name" value="UVRABC SYSTEM PROTEIN A"/>
    <property type="match status" value="1"/>
</dbReference>
<dbReference type="SUPFAM" id="SSF52540">
    <property type="entry name" value="P-loop containing nucleoside triphosphate hydrolases"/>
    <property type="match status" value="2"/>
</dbReference>
<keyword evidence="9" id="KW-0238">DNA-binding</keyword>
<keyword evidence="5" id="KW-0227">DNA damage</keyword>
<evidence type="ECO:0000256" key="4">
    <source>
        <dbReference type="ARBA" id="ARBA00022741"/>
    </source>
</evidence>
<keyword evidence="7" id="KW-0067">ATP-binding</keyword>
<evidence type="ECO:0000256" key="12">
    <source>
        <dbReference type="ARBA" id="ARBA00039316"/>
    </source>
</evidence>
<dbReference type="InterPro" id="IPR041102">
    <property type="entry name" value="UvrA_inter"/>
</dbReference>
<dbReference type="SMART" id="SM00382">
    <property type="entry name" value="AAA"/>
    <property type="match status" value="2"/>
</dbReference>
<dbReference type="Gene3D" id="1.20.1580.10">
    <property type="entry name" value="ABC transporter ATPase like domain"/>
    <property type="match status" value="3"/>
</dbReference>
<evidence type="ECO:0000256" key="7">
    <source>
        <dbReference type="ARBA" id="ARBA00022840"/>
    </source>
</evidence>
<keyword evidence="6" id="KW-0228">DNA excision</keyword>
<dbReference type="PROSITE" id="PS50893">
    <property type="entry name" value="ABC_TRANSPORTER_2"/>
    <property type="match status" value="1"/>
</dbReference>
<gene>
    <name evidence="15" type="primary">uvrA_2</name>
    <name evidence="15" type="ORF">Pan54_19070</name>
</gene>
<feature type="domain" description="ABC transporter" evidence="14">
    <location>
        <begin position="474"/>
        <end position="799"/>
    </location>
</feature>
<evidence type="ECO:0000256" key="8">
    <source>
        <dbReference type="ARBA" id="ARBA00022881"/>
    </source>
</evidence>
<reference evidence="15 16" key="1">
    <citation type="submission" date="2019-02" db="EMBL/GenBank/DDBJ databases">
        <title>Deep-cultivation of Planctomycetes and their phenomic and genomic characterization uncovers novel biology.</title>
        <authorList>
            <person name="Wiegand S."/>
            <person name="Jogler M."/>
            <person name="Boedeker C."/>
            <person name="Pinto D."/>
            <person name="Vollmers J."/>
            <person name="Rivas-Marin E."/>
            <person name="Kohn T."/>
            <person name="Peeters S.H."/>
            <person name="Heuer A."/>
            <person name="Rast P."/>
            <person name="Oberbeckmann S."/>
            <person name="Bunk B."/>
            <person name="Jeske O."/>
            <person name="Meyerdierks A."/>
            <person name="Storesund J.E."/>
            <person name="Kallscheuer N."/>
            <person name="Luecker S."/>
            <person name="Lage O.M."/>
            <person name="Pohl T."/>
            <person name="Merkel B.J."/>
            <person name="Hornburger P."/>
            <person name="Mueller R.-W."/>
            <person name="Bruemmer F."/>
            <person name="Labrenz M."/>
            <person name="Spormann A.M."/>
            <person name="Op Den Camp H."/>
            <person name="Overmann J."/>
            <person name="Amann R."/>
            <person name="Jetten M.S.M."/>
            <person name="Mascher T."/>
            <person name="Medema M.H."/>
            <person name="Devos D.P."/>
            <person name="Kaster A.-K."/>
            <person name="Ovreas L."/>
            <person name="Rohde M."/>
            <person name="Galperin M.Y."/>
            <person name="Jogler C."/>
        </authorList>
    </citation>
    <scope>NUCLEOTIDE SEQUENCE [LARGE SCALE GENOMIC DNA]</scope>
    <source>
        <strain evidence="15 16">Pan54</strain>
    </source>
</reference>
<dbReference type="InterPro" id="IPR017871">
    <property type="entry name" value="ABC_transporter-like_CS"/>
</dbReference>
<evidence type="ECO:0000256" key="2">
    <source>
        <dbReference type="ARBA" id="ARBA00022490"/>
    </source>
</evidence>
<dbReference type="GO" id="GO:0005524">
    <property type="term" value="F:ATP binding"/>
    <property type="evidence" value="ECO:0007669"/>
    <property type="project" value="UniProtKB-KW"/>
</dbReference>
<dbReference type="Gene3D" id="3.40.50.300">
    <property type="entry name" value="P-loop containing nucleotide triphosphate hydrolases"/>
    <property type="match status" value="3"/>
</dbReference>
<dbReference type="OrthoDB" id="9809851at2"/>
<dbReference type="GO" id="GO:0004518">
    <property type="term" value="F:nuclease activity"/>
    <property type="evidence" value="ECO:0007669"/>
    <property type="project" value="UniProtKB-KW"/>
</dbReference>
<dbReference type="PANTHER" id="PTHR43152:SF3">
    <property type="entry name" value="UVRABC SYSTEM PROTEIN A"/>
    <property type="match status" value="1"/>
</dbReference>
<dbReference type="SUPFAM" id="SSF57938">
    <property type="entry name" value="DnaJ/Hsp40 cysteine-rich domain"/>
    <property type="match status" value="1"/>
</dbReference>
<dbReference type="Proteomes" id="UP000316095">
    <property type="component" value="Unassembled WGS sequence"/>
</dbReference>
<evidence type="ECO:0000313" key="15">
    <source>
        <dbReference type="EMBL" id="TWT61172.1"/>
    </source>
</evidence>
<comment type="caution">
    <text evidence="15">The sequence shown here is derived from an EMBL/GenBank/DDBJ whole genome shotgun (WGS) entry which is preliminary data.</text>
</comment>
<keyword evidence="4" id="KW-0547">Nucleotide-binding</keyword>
<accession>A0A5C5XH26</accession>
<dbReference type="InterPro" id="IPR027417">
    <property type="entry name" value="P-loop_NTPase"/>
</dbReference>
<protein>
    <recommendedName>
        <fullName evidence="12">UvrABC system protein A</fullName>
    </recommendedName>
    <alternativeName>
        <fullName evidence="13">Excinuclease ABC subunit A</fullName>
    </alternativeName>
</protein>
<dbReference type="GO" id="GO:0003677">
    <property type="term" value="F:DNA binding"/>
    <property type="evidence" value="ECO:0007669"/>
    <property type="project" value="UniProtKB-KW"/>
</dbReference>
<dbReference type="GO" id="GO:0005737">
    <property type="term" value="C:cytoplasm"/>
    <property type="evidence" value="ECO:0007669"/>
    <property type="project" value="UniProtKB-SubCell"/>
</dbReference>
<dbReference type="RefSeq" id="WP_146503197.1">
    <property type="nucleotide sequence ID" value="NZ_SJPG01000001.1"/>
</dbReference>
<dbReference type="PROSITE" id="PS00211">
    <property type="entry name" value="ABC_TRANSPORTER_1"/>
    <property type="match status" value="2"/>
</dbReference>
<keyword evidence="8" id="KW-0267">Excision nuclease</keyword>
<dbReference type="AlphaFoldDB" id="A0A5C5XH26"/>
<dbReference type="GO" id="GO:0006281">
    <property type="term" value="P:DNA repair"/>
    <property type="evidence" value="ECO:0007669"/>
    <property type="project" value="UniProtKB-KW"/>
</dbReference>
<dbReference type="GO" id="GO:0016887">
    <property type="term" value="F:ATP hydrolysis activity"/>
    <property type="evidence" value="ECO:0007669"/>
    <property type="project" value="InterPro"/>
</dbReference>
<evidence type="ECO:0000256" key="9">
    <source>
        <dbReference type="ARBA" id="ARBA00023125"/>
    </source>
</evidence>
<keyword evidence="16" id="KW-1185">Reference proteome</keyword>
<sequence length="799" mass="87583">MRGVDVTIPHGKFTVITGVSGSGKSSLAFETLFAEGQHRFVSTLAGRSRQMLDALPRGKVDEILGMSPVISVPQKRPAASARSTVATMTEVLDYLRLIYSRFGTVHCPDCHVPIQAQTPEKIVDQISGYPERTKVQLLAPLLRDRKGEHRDLFERMNREGFVRARIDGEVLEISECPPLDKNKQHSIDVVVDRLIIKPDINQRLTDSIEQVLRLSEGACLALIDQKGEVSEQLFHRDLNCPNCNRSFLPLESRSFSWHSPHGACPTCEGTGQFKEKRCPDCQGERLNSVSRHVQVQETCLPDLLKNSITRSINWVEEFASSQQDGKQSVQMSLCDPLKHRLQTLVDLGIGYLSLDRTTDTLAGGEIQRLRLARCLGTQLQGSCFILDEPTAGLHPRDAAQLISILVDLTKTGNTVVCVEHHLDAIRAADHLIEFGPGGGIHGGEILYSGSPAELSKHHATSTARALKGEFEKRLEKRIVSNSNSGSIRLEEVCLHNLKNVSLDLPLGQLITVSGVSGSGKSSLILDALAPLLKEAISKEKSTVHQRGLGKLQIEGTIRKLQVVDQSPPGTSSRSCPATYLGVWEEIRRLLAKTRLSKIRGFSEKRFTFNSAAGTCERCQGLGEIRLRMSLLPQTEVVCSECRGKRFNAQTLAVNYRGQSPFDLLEMTIEEALEFWSEITSISAGLKPLVEIGLGYLKMGQPASTLSGGEAQRVKLAKAMSEEFSEGLFILDEPTSGLHWADVALFIQALRKIQAAGNSIIVVEHHPLMLQAADWHLELGPGAGELGGEIIKNASASSPT</sequence>
<evidence type="ECO:0000256" key="3">
    <source>
        <dbReference type="ARBA" id="ARBA00022737"/>
    </source>
</evidence>
<comment type="similarity">
    <text evidence="11">Belongs to the ABC transporter superfamily. UvrA family.</text>
</comment>
<proteinExistence type="inferred from homology"/>
<keyword evidence="2" id="KW-0963">Cytoplasm</keyword>
<comment type="subcellular location">
    <subcellularLocation>
        <location evidence="1">Cytoplasm</location>
    </subcellularLocation>
</comment>
<organism evidence="15 16">
    <name type="scientific">Rubinisphaera italica</name>
    <dbReference type="NCBI Taxonomy" id="2527969"/>
    <lineage>
        <taxon>Bacteria</taxon>
        <taxon>Pseudomonadati</taxon>
        <taxon>Planctomycetota</taxon>
        <taxon>Planctomycetia</taxon>
        <taxon>Planctomycetales</taxon>
        <taxon>Planctomycetaceae</taxon>
        <taxon>Rubinisphaera</taxon>
    </lineage>
</organism>
<name>A0A5C5XH26_9PLAN</name>
<evidence type="ECO:0000256" key="10">
    <source>
        <dbReference type="ARBA" id="ARBA00023204"/>
    </source>
</evidence>